<feature type="non-terminal residue" evidence="1">
    <location>
        <position position="1"/>
    </location>
</feature>
<keyword evidence="1" id="KW-0067">ATP-binding</keyword>
<keyword evidence="1" id="KW-0547">Nucleotide-binding</keyword>
<proteinExistence type="predicted"/>
<reference evidence="1" key="1">
    <citation type="journal article" date="2019" name="Sci. Rep.">
        <title>Draft genome of Tanacetum cinerariifolium, the natural source of mosquito coil.</title>
        <authorList>
            <person name="Yamashiro T."/>
            <person name="Shiraishi A."/>
            <person name="Satake H."/>
            <person name="Nakayama K."/>
        </authorList>
    </citation>
    <scope>NUCLEOTIDE SEQUENCE</scope>
</reference>
<keyword evidence="1" id="KW-0378">Hydrolase</keyword>
<protein>
    <submittedName>
        <fullName evidence="1">DNA helicase</fullName>
    </submittedName>
</protein>
<evidence type="ECO:0000313" key="1">
    <source>
        <dbReference type="EMBL" id="GEZ61995.1"/>
    </source>
</evidence>
<dbReference type="EMBL" id="BKCJ010301476">
    <property type="protein sequence ID" value="GEZ61995.1"/>
    <property type="molecule type" value="Genomic_DNA"/>
</dbReference>
<accession>A0A699IK72</accession>
<comment type="caution">
    <text evidence="1">The sequence shown here is derived from an EMBL/GenBank/DDBJ whole genome shotgun (WGS) entry which is preliminary data.</text>
</comment>
<keyword evidence="1" id="KW-0347">Helicase</keyword>
<organism evidence="1">
    <name type="scientific">Tanacetum cinerariifolium</name>
    <name type="common">Dalmatian daisy</name>
    <name type="synonym">Chrysanthemum cinerariifolium</name>
    <dbReference type="NCBI Taxonomy" id="118510"/>
    <lineage>
        <taxon>Eukaryota</taxon>
        <taxon>Viridiplantae</taxon>
        <taxon>Streptophyta</taxon>
        <taxon>Embryophyta</taxon>
        <taxon>Tracheophyta</taxon>
        <taxon>Spermatophyta</taxon>
        <taxon>Magnoliopsida</taxon>
        <taxon>eudicotyledons</taxon>
        <taxon>Gunneridae</taxon>
        <taxon>Pentapetalae</taxon>
        <taxon>asterids</taxon>
        <taxon>campanulids</taxon>
        <taxon>Asterales</taxon>
        <taxon>Asteraceae</taxon>
        <taxon>Asteroideae</taxon>
        <taxon>Anthemideae</taxon>
        <taxon>Anthemidinae</taxon>
        <taxon>Tanacetum</taxon>
    </lineage>
</organism>
<gene>
    <name evidence="1" type="ORF">Tci_533968</name>
</gene>
<sequence length="268" mass="29895">DTSMPSDILLQFTPPFQQGIEMLKEPTMIVQNVGISANVKRRLSTSQSAMSVNTSRLPTTTQHHPQTVDVIVDHDMANRTTVPILIIFDRFRNMRNNNIQSNSNLFLPEIDFEALRWQRQGQKVFCAIKQSQLDYIRKHQNDLRSDYLSGLYDAVSRGDVEGITIGSKVMLPRPDHILAKVNISIGEASTSTAVNSIQIDEIRDYVDGRSICPFEASLRIDDFPIHSREPAVCEALGLLGNNKEWDITLEESAGSGSSAVLDPRSGLN</sequence>
<dbReference type="AlphaFoldDB" id="A0A699IK72"/>
<name>A0A699IK72_TANCI</name>
<dbReference type="GO" id="GO:0004386">
    <property type="term" value="F:helicase activity"/>
    <property type="evidence" value="ECO:0007669"/>
    <property type="project" value="UniProtKB-KW"/>
</dbReference>